<organism evidence="1 2">
    <name type="scientific">Candidatus Mycoplasma haematohominis</name>
    <dbReference type="NCBI Taxonomy" id="1494318"/>
    <lineage>
        <taxon>Bacteria</taxon>
        <taxon>Bacillati</taxon>
        <taxon>Mycoplasmatota</taxon>
        <taxon>Mollicutes</taxon>
        <taxon>Mycoplasmataceae</taxon>
        <taxon>Mycoplasma</taxon>
    </lineage>
</organism>
<accession>A0A478FQM9</accession>
<dbReference type="RefSeq" id="WP_216083470.1">
    <property type="nucleotide sequence ID" value="NZ_CACTIB010000031.1"/>
</dbReference>
<dbReference type="AlphaFoldDB" id="A0A478FQM9"/>
<sequence>MKFGVGFSSKTGAALATGGILGGGGAVIYNKTTPKNIQEALEWKGFLFIETIEDESQKQNSYRAVYLDNTGDISSINSGITGETDWQKIQTWCQTELKKPYVSEDFENKEKIIKYCEDKTPRTVEAHLKKIKPQASWIKNKETNSQDEPYKIIFAVYRYSDDFLSAINSVKEESEQDYSNTQDVSTGYTRLKTWCTVNLSKSVKEIEDLQKLYNHLTWWCQGLNYSTVQEKIKGDLPGWESEDVDASNADEENSNWSKIKGYWQQTPLVFKTIKSEASEGTSLKGSDYKKWCQENLSKKLSETGIYQEKHLVAKVVCVKEKVQKHLFQVSLVEAIERSKTASDKVA</sequence>
<dbReference type="EMBL" id="BIMN01000002">
    <property type="protein sequence ID" value="GCE63407.1"/>
    <property type="molecule type" value="Genomic_DNA"/>
</dbReference>
<proteinExistence type="predicted"/>
<evidence type="ECO:0000313" key="2">
    <source>
        <dbReference type="Proteomes" id="UP000324831"/>
    </source>
</evidence>
<dbReference type="Proteomes" id="UP000324831">
    <property type="component" value="Unassembled WGS sequence"/>
</dbReference>
<comment type="caution">
    <text evidence="1">The sequence shown here is derived from an EMBL/GenBank/DDBJ whole genome shotgun (WGS) entry which is preliminary data.</text>
</comment>
<protein>
    <submittedName>
        <fullName evidence="1">Uncharacterized protein</fullName>
    </submittedName>
</protein>
<name>A0A478FQM9_9MOLU</name>
<gene>
    <name evidence="1" type="ORF">MHSWG343_04030</name>
</gene>
<reference evidence="1 2" key="1">
    <citation type="submission" date="2019-01" db="EMBL/GenBank/DDBJ databases">
        <title>Draft genome sequences of Candidatus Mycoplasma haemohominis SWG34-3 identified from a patient with pyrexia, anemia and liver dysfunction.</title>
        <authorList>
            <person name="Sekizuka T."/>
            <person name="Hattori N."/>
            <person name="Katano H."/>
            <person name="Takuma T."/>
            <person name="Ito T."/>
            <person name="Arai N."/>
            <person name="Yanai R."/>
            <person name="Ishii S."/>
            <person name="Miura Y."/>
            <person name="Tokunaga T."/>
            <person name="Watanabe H."/>
            <person name="Nomura N."/>
            <person name="Eguchi J."/>
            <person name="Arai T."/>
            <person name="Hasegawa H."/>
            <person name="Nakamaki T."/>
            <person name="Wakita T."/>
            <person name="Niki Y."/>
            <person name="Kuroda M."/>
        </authorList>
    </citation>
    <scope>NUCLEOTIDE SEQUENCE [LARGE SCALE GENOMIC DNA]</scope>
    <source>
        <strain evidence="1">SWG34-3</strain>
    </source>
</reference>
<evidence type="ECO:0000313" key="1">
    <source>
        <dbReference type="EMBL" id="GCE63407.1"/>
    </source>
</evidence>